<comment type="caution">
    <text evidence="2">The sequence shown here is derived from an EMBL/GenBank/DDBJ whole genome shotgun (WGS) entry which is preliminary data.</text>
</comment>
<protein>
    <submittedName>
        <fullName evidence="2">13852_t:CDS:1</fullName>
    </submittedName>
</protein>
<gene>
    <name evidence="2" type="ORF">CPELLU_LOCUS15838</name>
</gene>
<organism evidence="2 3">
    <name type="scientific">Cetraspora pellucida</name>
    <dbReference type="NCBI Taxonomy" id="1433469"/>
    <lineage>
        <taxon>Eukaryota</taxon>
        <taxon>Fungi</taxon>
        <taxon>Fungi incertae sedis</taxon>
        <taxon>Mucoromycota</taxon>
        <taxon>Glomeromycotina</taxon>
        <taxon>Glomeromycetes</taxon>
        <taxon>Diversisporales</taxon>
        <taxon>Gigasporaceae</taxon>
        <taxon>Cetraspora</taxon>
    </lineage>
</organism>
<evidence type="ECO:0000313" key="2">
    <source>
        <dbReference type="EMBL" id="CAG8770400.1"/>
    </source>
</evidence>
<dbReference type="EMBL" id="CAJVQA010021717">
    <property type="protein sequence ID" value="CAG8770400.1"/>
    <property type="molecule type" value="Genomic_DNA"/>
</dbReference>
<reference evidence="2" key="1">
    <citation type="submission" date="2021-06" db="EMBL/GenBank/DDBJ databases">
        <authorList>
            <person name="Kallberg Y."/>
            <person name="Tangrot J."/>
            <person name="Rosling A."/>
        </authorList>
    </citation>
    <scope>NUCLEOTIDE SEQUENCE</scope>
    <source>
        <strain evidence="2">FL966</strain>
    </source>
</reference>
<keyword evidence="3" id="KW-1185">Reference proteome</keyword>
<evidence type="ECO:0000313" key="3">
    <source>
        <dbReference type="Proteomes" id="UP000789759"/>
    </source>
</evidence>
<proteinExistence type="predicted"/>
<dbReference type="OrthoDB" id="2447477at2759"/>
<name>A0A9N9J963_9GLOM</name>
<feature type="region of interest" description="Disordered" evidence="1">
    <location>
        <begin position="1"/>
        <end position="29"/>
    </location>
</feature>
<evidence type="ECO:0000256" key="1">
    <source>
        <dbReference type="SAM" id="MobiDB-lite"/>
    </source>
</evidence>
<accession>A0A9N9J963</accession>
<dbReference type="AlphaFoldDB" id="A0A9N9J963"/>
<dbReference type="Proteomes" id="UP000789759">
    <property type="component" value="Unassembled WGS sequence"/>
</dbReference>
<sequence length="169" mass="19240">MDNLATIYSDNSTSNISSEDNVTESSNSTYTTKEHWTEVLHENQMVRQCKHCNKKQYSVNTSKFHLKKHTISCTAQGIKFGFNKPVTKEDVDNSIIDLVISSGISFNILNSSLFHRIVNMLHYVTDTYKVPHSTTISCHLSESIYEIRLEFIKSIIAEMPGRISLTCNE</sequence>